<keyword evidence="2" id="KW-0472">Membrane</keyword>
<feature type="compositionally biased region" description="Basic and acidic residues" evidence="1">
    <location>
        <begin position="270"/>
        <end position="281"/>
    </location>
</feature>
<proteinExistence type="predicted"/>
<dbReference type="AlphaFoldDB" id="T1ILR8"/>
<organism evidence="3 4">
    <name type="scientific">Strigamia maritima</name>
    <name type="common">European centipede</name>
    <name type="synonym">Geophilus maritimus</name>
    <dbReference type="NCBI Taxonomy" id="126957"/>
    <lineage>
        <taxon>Eukaryota</taxon>
        <taxon>Metazoa</taxon>
        <taxon>Ecdysozoa</taxon>
        <taxon>Arthropoda</taxon>
        <taxon>Myriapoda</taxon>
        <taxon>Chilopoda</taxon>
        <taxon>Pleurostigmophora</taxon>
        <taxon>Geophilomorpha</taxon>
        <taxon>Linotaeniidae</taxon>
        <taxon>Strigamia</taxon>
    </lineage>
</organism>
<protein>
    <submittedName>
        <fullName evidence="3">Uncharacterized protein</fullName>
    </submittedName>
</protein>
<dbReference type="Proteomes" id="UP000014500">
    <property type="component" value="Unassembled WGS sequence"/>
</dbReference>
<name>T1ILR8_STRMM</name>
<evidence type="ECO:0000256" key="2">
    <source>
        <dbReference type="SAM" id="Phobius"/>
    </source>
</evidence>
<dbReference type="EnsemblMetazoa" id="SMAR001906-RA">
    <property type="protein sequence ID" value="SMAR001906-PA"/>
    <property type="gene ID" value="SMAR001906"/>
</dbReference>
<keyword evidence="4" id="KW-1185">Reference proteome</keyword>
<evidence type="ECO:0000313" key="3">
    <source>
        <dbReference type="EnsemblMetazoa" id="SMAR001906-PA"/>
    </source>
</evidence>
<feature type="compositionally biased region" description="Polar residues" evidence="1">
    <location>
        <begin position="282"/>
        <end position="292"/>
    </location>
</feature>
<reference evidence="4" key="1">
    <citation type="submission" date="2011-05" db="EMBL/GenBank/DDBJ databases">
        <authorList>
            <person name="Richards S.R."/>
            <person name="Qu J."/>
            <person name="Jiang H."/>
            <person name="Jhangiani S.N."/>
            <person name="Agravi P."/>
            <person name="Goodspeed R."/>
            <person name="Gross S."/>
            <person name="Mandapat C."/>
            <person name="Jackson L."/>
            <person name="Mathew T."/>
            <person name="Pu L."/>
            <person name="Thornton R."/>
            <person name="Saada N."/>
            <person name="Wilczek-Boney K.B."/>
            <person name="Lee S."/>
            <person name="Kovar C."/>
            <person name="Wu Y."/>
            <person name="Scherer S.E."/>
            <person name="Worley K.C."/>
            <person name="Muzny D.M."/>
            <person name="Gibbs R."/>
        </authorList>
    </citation>
    <scope>NUCLEOTIDE SEQUENCE</scope>
    <source>
        <strain evidence="4">Brora</strain>
    </source>
</reference>
<keyword evidence="2" id="KW-0812">Transmembrane</keyword>
<evidence type="ECO:0000313" key="4">
    <source>
        <dbReference type="Proteomes" id="UP000014500"/>
    </source>
</evidence>
<evidence type="ECO:0000256" key="1">
    <source>
        <dbReference type="SAM" id="MobiDB-lite"/>
    </source>
</evidence>
<reference evidence="3" key="2">
    <citation type="submission" date="2015-02" db="UniProtKB">
        <authorList>
            <consortium name="EnsemblMetazoa"/>
        </authorList>
    </citation>
    <scope>IDENTIFICATION</scope>
</reference>
<dbReference type="EMBL" id="JH430884">
    <property type="status" value="NOT_ANNOTATED_CDS"/>
    <property type="molecule type" value="Genomic_DNA"/>
</dbReference>
<dbReference type="HOGENOM" id="CLU_895218_0_0_1"/>
<feature type="region of interest" description="Disordered" evidence="1">
    <location>
        <begin position="259"/>
        <end position="296"/>
    </location>
</feature>
<keyword evidence="2" id="KW-1133">Transmembrane helix</keyword>
<accession>T1ILR8</accession>
<feature type="transmembrane region" description="Helical" evidence="2">
    <location>
        <begin position="156"/>
        <end position="177"/>
    </location>
</feature>
<sequence length="311" mass="33495">MTNSVNNFTISTKIQDVLNEYCEKPPFQVTITPSKPATFLLNATDSIPSTASKQRNHIFSCVFSVKPKQYGSNTSLNIEWKNLGQGCPDYVKIIKMDENIFVHLVGTGSRFILLTGASVIDVHISICKAQAVDSFLEISASSKSPKIDNPTDISSIVLAFLAPFAFILLAVILAVMGSCCCAKTCSRTSGQSGDLVTSSPSSETGFSLTASQPSGSRDTLFTVTSVVDKPPTYDELFPVGYTYNESLLDKIHSNLSRTLNNSSEASRAGDVGRRNSTEEQTHNQGHSQNAVAQSDHDILSGVNVNELVVVV</sequence>